<protein>
    <submittedName>
        <fullName evidence="2">Uncharacterized protein</fullName>
    </submittedName>
</protein>
<evidence type="ECO:0000313" key="2">
    <source>
        <dbReference type="EMBL" id="QIG66064.1"/>
    </source>
</evidence>
<dbReference type="Proteomes" id="UP000503046">
    <property type="component" value="Segment"/>
</dbReference>
<evidence type="ECO:0000313" key="3">
    <source>
        <dbReference type="Proteomes" id="UP000503046"/>
    </source>
</evidence>
<sequence>MTDDQFSHLPDDLAEFMRTVAKQPQHNGQFAPKLSHADRMGIYAAAKTGTNLTLLALVFGVNRRTITHMVSDTSKAYGPVKREYIKLGHTDFVNKYLTEAIAARIMEGMNNPEIMYKVSMTTKQLDAEEAARRSKESRAIGPNPKANNMQGTRTIKGQDGLSHRYEIGWLDSHPNMPEACGWFIRCLDSSMPDFWQTGGERTDTGFWTSIEAYNYIRDNAIDGTVM</sequence>
<organism evidence="2 3">
    <name type="scientific">Ochrobactrum phage vB_OspP_OH</name>
    <dbReference type="NCBI Taxonomy" id="2712957"/>
    <lineage>
        <taxon>Viruses</taxon>
        <taxon>Duplodnaviria</taxon>
        <taxon>Heunggongvirae</taxon>
        <taxon>Uroviricota</taxon>
        <taxon>Caudoviricetes</taxon>
        <taxon>Wolominvirus</taxon>
        <taxon>Wolominvirus OH</taxon>
    </lineage>
</organism>
<accession>A0A6G6XXK9</accession>
<evidence type="ECO:0000256" key="1">
    <source>
        <dbReference type="SAM" id="MobiDB-lite"/>
    </source>
</evidence>
<keyword evidence="3" id="KW-1185">Reference proteome</keyword>
<dbReference type="EMBL" id="MT028492">
    <property type="protein sequence ID" value="QIG66064.1"/>
    <property type="molecule type" value="Genomic_DNA"/>
</dbReference>
<feature type="compositionally biased region" description="Polar residues" evidence="1">
    <location>
        <begin position="145"/>
        <end position="155"/>
    </location>
</feature>
<feature type="compositionally biased region" description="Basic and acidic residues" evidence="1">
    <location>
        <begin position="128"/>
        <end position="138"/>
    </location>
</feature>
<reference evidence="2 3" key="1">
    <citation type="submission" date="2020-02" db="EMBL/GenBank/DDBJ databases">
        <title>Identification and Characterization of First Virulent Phages, Including a Novel Jumbo Virus, Infecting Ochrobactrum spp.</title>
        <authorList>
            <person name="Decewicz P."/>
            <person name="Golec P."/>
            <person name="Szymczak M."/>
            <person name="Radlinska M."/>
            <person name="Dziewit L."/>
        </authorList>
    </citation>
    <scope>NUCLEOTIDE SEQUENCE [LARGE SCALE GENOMIC DNA]</scope>
</reference>
<feature type="region of interest" description="Disordered" evidence="1">
    <location>
        <begin position="128"/>
        <end position="155"/>
    </location>
</feature>
<gene>
    <name evidence="2" type="ORF">phiOH_p08</name>
</gene>
<proteinExistence type="predicted"/>
<name>A0A6G6XXK9_9CAUD</name>